<keyword evidence="8" id="KW-1185">Reference proteome</keyword>
<dbReference type="eggNOG" id="KOG4673">
    <property type="taxonomic scope" value="Eukaryota"/>
</dbReference>
<evidence type="ECO:0000256" key="2">
    <source>
        <dbReference type="ARBA" id="ARBA00023034"/>
    </source>
</evidence>
<dbReference type="PANTHER" id="PTHR47347:SF2">
    <property type="entry name" value="GOLGIN CANDIDATE 5"/>
    <property type="match status" value="1"/>
</dbReference>
<dbReference type="EMBL" id="GL378339">
    <property type="protein sequence ID" value="EFJ48636.1"/>
    <property type="molecule type" value="Genomic_DNA"/>
</dbReference>
<organism evidence="8">
    <name type="scientific">Volvox carteri f. nagariensis</name>
    <dbReference type="NCBI Taxonomy" id="3068"/>
    <lineage>
        <taxon>Eukaryota</taxon>
        <taxon>Viridiplantae</taxon>
        <taxon>Chlorophyta</taxon>
        <taxon>core chlorophytes</taxon>
        <taxon>Chlorophyceae</taxon>
        <taxon>CS clade</taxon>
        <taxon>Chlamydomonadales</taxon>
        <taxon>Volvocaceae</taxon>
        <taxon>Volvox</taxon>
    </lineage>
</organism>
<evidence type="ECO:0000256" key="1">
    <source>
        <dbReference type="ARBA" id="ARBA00004555"/>
    </source>
</evidence>
<dbReference type="Pfam" id="PF12329">
    <property type="entry name" value="TMF_DNA_bd"/>
    <property type="match status" value="1"/>
</dbReference>
<feature type="coiled-coil region" evidence="4">
    <location>
        <begin position="925"/>
        <end position="1037"/>
    </location>
</feature>
<feature type="compositionally biased region" description="Low complexity" evidence="5">
    <location>
        <begin position="242"/>
        <end position="274"/>
    </location>
</feature>
<feature type="region of interest" description="Disordered" evidence="5">
    <location>
        <begin position="528"/>
        <end position="585"/>
    </location>
</feature>
<evidence type="ECO:0000256" key="4">
    <source>
        <dbReference type="SAM" id="Coils"/>
    </source>
</evidence>
<dbReference type="OrthoDB" id="74178at2759"/>
<feature type="compositionally biased region" description="Low complexity" evidence="5">
    <location>
        <begin position="401"/>
        <end position="445"/>
    </location>
</feature>
<dbReference type="PANTHER" id="PTHR47347">
    <property type="entry name" value="GOLGIN CANDIDATE 5"/>
    <property type="match status" value="1"/>
</dbReference>
<evidence type="ECO:0000259" key="6">
    <source>
        <dbReference type="Pfam" id="PF12325"/>
    </source>
</evidence>
<comment type="subcellular location">
    <subcellularLocation>
        <location evidence="1">Golgi apparatus</location>
    </subcellularLocation>
</comment>
<evidence type="ECO:0000313" key="8">
    <source>
        <dbReference type="Proteomes" id="UP000001058"/>
    </source>
</evidence>
<feature type="coiled-coil region" evidence="4">
    <location>
        <begin position="638"/>
        <end position="665"/>
    </location>
</feature>
<name>D8TV40_VOLCA</name>
<proteinExistence type="predicted"/>
<dbReference type="GeneID" id="9619855"/>
<feature type="compositionally biased region" description="Low complexity" evidence="5">
    <location>
        <begin position="173"/>
        <end position="185"/>
    </location>
</feature>
<evidence type="ECO:0000313" key="7">
    <source>
        <dbReference type="EMBL" id="EFJ48636.1"/>
    </source>
</evidence>
<dbReference type="InParanoid" id="D8TV40"/>
<gene>
    <name evidence="7" type="ORF">VOLCADRAFT_90809</name>
</gene>
<feature type="region of interest" description="Disordered" evidence="5">
    <location>
        <begin position="1056"/>
        <end position="1092"/>
    </location>
</feature>
<feature type="compositionally biased region" description="Low complexity" evidence="5">
    <location>
        <begin position="304"/>
        <end position="344"/>
    </location>
</feature>
<dbReference type="Proteomes" id="UP000001058">
    <property type="component" value="Unassembled WGS sequence"/>
</dbReference>
<feature type="compositionally biased region" description="Low complexity" evidence="5">
    <location>
        <begin position="460"/>
        <end position="482"/>
    </location>
</feature>
<dbReference type="Pfam" id="PF12325">
    <property type="entry name" value="TMF_TATA_bd"/>
    <property type="match status" value="1"/>
</dbReference>
<feature type="region of interest" description="Disordered" evidence="5">
    <location>
        <begin position="63"/>
        <end position="92"/>
    </location>
</feature>
<feature type="compositionally biased region" description="Low complexity" evidence="5">
    <location>
        <begin position="116"/>
        <end position="127"/>
    </location>
</feature>
<feature type="region of interest" description="Disordered" evidence="5">
    <location>
        <begin position="116"/>
        <end position="501"/>
    </location>
</feature>
<sequence>MWGNFVPDLGKLGEQLTAAAGEALQKATADVEKSIDSRLGIKGGLGAKAAAGNVAVEAQAPAASGLSDGSGSASADPATPIAAPGAKPGQKKVVKKIIRRVVKGSSAEPAAAAAAAGGGATAVSSNATTPRNPAEEGNAFPTSSAGPCITDTRTAMPPGHSDRTGPGATTYEGPGSASPASSPPARLNGAHQEAAAGLEPKPKLKSKSSAPVESGVTSTPAPEPSATGSSGSGGHLANGVTPPAASPSSLSSLSPAAGAAAGAAGAAAAVPAVAQRIFGETDTAAEPRGQPPPPQSPSRRHQEQQQQQQQDGGAQELMASSFEASASVSEAVAAAGGAGRAADFGDGGDADADATAAEPSAAMAGGPVPAGGWDDAGWPDEDLEDILAGQAPGASGGGGDTAAAASDGEKAAVSSSSPGADGPAAAVAAAGAGAASGVAGTVSVDQQQPHNQRRQAVSIAAGSGAGADPDPGPGLNPAAAKGNEGGEEAAPSTAAVDGEVPSASTAAAGKLVKQISRLGGKLELGAKDAAAAAAGEGGSSSPPSPWAQAPAVNGGCSADGGSSSSSAAAAAAAAAAASREREELEELRRTVAKLQSELRERDTQLHVQAVRMSDMQQVVSGLQTRNEELALRSAGLSEADFEAVRTEFEQRLAAAERKVYALTKERDALRKGSEKLADYGALVKEKDDIIKQVMDEGEKLSKKQVELEGIIKRLRGQLSATEGERDKVAGRLAAEEAAVGELKRVRAKLEKDLLAAAEQSKADLEAQKEHFEMLLNKARSDQVDAEERARDAAAAGLGRKLPHPNPQTVDSNLFCFYVSPRQNTQLPPSLLLHNRRLADISDLERRCQAAELRHQDLAAKVPEATRPLLRQIEAMQAAMEAQAEAWAGAEAALQARLSDAEGRGAAAAERERLAVDKMHVLSNKVAGLEASLSASRSEVRQLNEALEGARGALASSRSSAAAAAHQSEVLGERCRLQEQQLEQLETALREHRDTERAARAAAEYDIASLRREYERRLAEAEGELTALRTQAQAEAMKRPEPPAMAAPGYRWVLVKEGEQPPQPPQPDPRGGGVSSTPSYTASSGRSASSSATATAAATSGTMGLSDLTLGAGSGSGGGGGGGGIHVVMASELESLRGALRAKTGELVAAQQLVGELEATRDRLAEELVAGSARSEAAAEALQERDQLREELAEMRVRLNNALELVGERDEQVEELLADLQDVKCMYKDQIEFMCQQLLELQGPRHTAGATATAPGGSAAALQGVHRRVEGKGTGALEKASCAVLADQMERGEKVVGFTETVN</sequence>
<evidence type="ECO:0000256" key="5">
    <source>
        <dbReference type="SAM" id="MobiDB-lite"/>
    </source>
</evidence>
<accession>D8TV40</accession>
<feature type="coiled-coil region" evidence="4">
    <location>
        <begin position="1146"/>
        <end position="1204"/>
    </location>
</feature>
<feature type="compositionally biased region" description="Low complexity" evidence="5">
    <location>
        <begin position="353"/>
        <end position="372"/>
    </location>
</feature>
<feature type="compositionally biased region" description="Low complexity" evidence="5">
    <location>
        <begin position="1080"/>
        <end position="1092"/>
    </location>
</feature>
<evidence type="ECO:0000256" key="3">
    <source>
        <dbReference type="ARBA" id="ARBA00023054"/>
    </source>
</evidence>
<feature type="compositionally biased region" description="Low complexity" evidence="5">
    <location>
        <begin position="63"/>
        <end position="78"/>
    </location>
</feature>
<feature type="domain" description="TATA element modulatory factor 1 TATA binding" evidence="6">
    <location>
        <begin position="1131"/>
        <end position="1232"/>
    </location>
</feature>
<keyword evidence="3 4" id="KW-0175">Coiled coil</keyword>
<keyword evidence="2" id="KW-0333">Golgi apparatus</keyword>
<dbReference type="GO" id="GO:0005794">
    <property type="term" value="C:Golgi apparatus"/>
    <property type="evidence" value="ECO:0007669"/>
    <property type="project" value="UniProtKB-SubCell"/>
</dbReference>
<dbReference type="STRING" id="3068.D8TV40"/>
<feature type="coiled-coil region" evidence="4">
    <location>
        <begin position="732"/>
        <end position="781"/>
    </location>
</feature>
<dbReference type="InterPro" id="IPR022092">
    <property type="entry name" value="TMF_DNA-bd"/>
</dbReference>
<protein>
    <recommendedName>
        <fullName evidence="6">TATA element modulatory factor 1 TATA binding domain-containing protein</fullName>
    </recommendedName>
</protein>
<dbReference type="RefSeq" id="XP_002950435.1">
    <property type="nucleotide sequence ID" value="XM_002950389.1"/>
</dbReference>
<reference evidence="7 8" key="1">
    <citation type="journal article" date="2010" name="Science">
        <title>Genomic analysis of organismal complexity in the multicellular green alga Volvox carteri.</title>
        <authorList>
            <person name="Prochnik S.E."/>
            <person name="Umen J."/>
            <person name="Nedelcu A.M."/>
            <person name="Hallmann A."/>
            <person name="Miller S.M."/>
            <person name="Nishii I."/>
            <person name="Ferris P."/>
            <person name="Kuo A."/>
            <person name="Mitros T."/>
            <person name="Fritz-Laylin L.K."/>
            <person name="Hellsten U."/>
            <person name="Chapman J."/>
            <person name="Simakov O."/>
            <person name="Rensing S.A."/>
            <person name="Terry A."/>
            <person name="Pangilinan J."/>
            <person name="Kapitonov V."/>
            <person name="Jurka J."/>
            <person name="Salamov A."/>
            <person name="Shapiro H."/>
            <person name="Schmutz J."/>
            <person name="Grimwood J."/>
            <person name="Lindquist E."/>
            <person name="Lucas S."/>
            <person name="Grigoriev I.V."/>
            <person name="Schmitt R."/>
            <person name="Kirk D."/>
            <person name="Rokhsar D.S."/>
        </authorList>
    </citation>
    <scope>NUCLEOTIDE SEQUENCE [LARGE SCALE GENOMIC DNA]</scope>
    <source>
        <strain evidence="8">f. Nagariensis / Eve</strain>
    </source>
</reference>
<feature type="compositionally biased region" description="Low complexity" evidence="5">
    <location>
        <begin position="562"/>
        <end position="577"/>
    </location>
</feature>
<dbReference type="InterPro" id="IPR022091">
    <property type="entry name" value="TMF_TATA-bd"/>
</dbReference>
<dbReference type="KEGG" id="vcn:VOLCADRAFT_90809"/>